<reference evidence="4" key="1">
    <citation type="submission" date="2022-07" db="EMBL/GenBank/DDBJ databases">
        <title>Complete Genome Sequence of the Radioresistant Bacterium Deinococcus aetherius ST0316, Isolated from the Air Dust collected in Lower Stratosphere above Japan.</title>
        <authorList>
            <person name="Satoh K."/>
            <person name="Hagiwara K."/>
            <person name="Katsumata K."/>
            <person name="Kubo A."/>
            <person name="Yokobori S."/>
            <person name="Yamagishi A."/>
            <person name="Oono Y."/>
            <person name="Narumi I."/>
        </authorList>
    </citation>
    <scope>NUCLEOTIDE SEQUENCE</scope>
    <source>
        <strain evidence="4">ST0316</strain>
    </source>
</reference>
<gene>
    <name evidence="4" type="ORF">DAETH_08130</name>
</gene>
<feature type="DNA-binding region" description="H-T-H motif" evidence="2">
    <location>
        <begin position="10"/>
        <end position="29"/>
    </location>
</feature>
<sequence>MLEHGLTDLSLRPLADALGVSARLLLYHFCSKEQLVVEVLGAIAAQQQVVLAQVDPAADPDERFDVLWARLTSPELTPFLRSLFEVELHAIDEDGLYRQFAQGALHAWLGVVTAHLKEEVPASSANWVLAALTGLLIDRFSTGEERRTDEAFCALKGALHAGGLL</sequence>
<evidence type="ECO:0000313" key="4">
    <source>
        <dbReference type="EMBL" id="BDP40844.1"/>
    </source>
</evidence>
<feature type="domain" description="HTH tetR-type" evidence="3">
    <location>
        <begin position="1"/>
        <end position="47"/>
    </location>
</feature>
<organism evidence="4 5">
    <name type="scientific">Deinococcus aetherius</name>
    <dbReference type="NCBI Taxonomy" id="200252"/>
    <lineage>
        <taxon>Bacteria</taxon>
        <taxon>Thermotogati</taxon>
        <taxon>Deinococcota</taxon>
        <taxon>Deinococci</taxon>
        <taxon>Deinococcales</taxon>
        <taxon>Deinococcaceae</taxon>
        <taxon>Deinococcus</taxon>
    </lineage>
</organism>
<dbReference type="Proteomes" id="UP001064971">
    <property type="component" value="Chromosome"/>
</dbReference>
<dbReference type="SUPFAM" id="SSF46689">
    <property type="entry name" value="Homeodomain-like"/>
    <property type="match status" value="1"/>
</dbReference>
<evidence type="ECO:0000256" key="2">
    <source>
        <dbReference type="PROSITE-ProRule" id="PRU00335"/>
    </source>
</evidence>
<dbReference type="InterPro" id="IPR001647">
    <property type="entry name" value="HTH_TetR"/>
</dbReference>
<evidence type="ECO:0000313" key="5">
    <source>
        <dbReference type="Proteomes" id="UP001064971"/>
    </source>
</evidence>
<keyword evidence="1 2" id="KW-0238">DNA-binding</keyword>
<dbReference type="InterPro" id="IPR009057">
    <property type="entry name" value="Homeodomain-like_sf"/>
</dbReference>
<accession>A0ABM8AAQ0</accession>
<keyword evidence="5" id="KW-1185">Reference proteome</keyword>
<dbReference type="Pfam" id="PF00440">
    <property type="entry name" value="TetR_N"/>
    <property type="match status" value="1"/>
</dbReference>
<evidence type="ECO:0000259" key="3">
    <source>
        <dbReference type="PROSITE" id="PS50977"/>
    </source>
</evidence>
<dbReference type="Gene3D" id="1.10.357.10">
    <property type="entry name" value="Tetracycline Repressor, domain 2"/>
    <property type="match status" value="1"/>
</dbReference>
<protein>
    <submittedName>
        <fullName evidence="4">TetR family transcriptional regulator</fullName>
    </submittedName>
</protein>
<dbReference type="EMBL" id="AP026560">
    <property type="protein sequence ID" value="BDP40844.1"/>
    <property type="molecule type" value="Genomic_DNA"/>
</dbReference>
<dbReference type="PROSITE" id="PS50977">
    <property type="entry name" value="HTH_TETR_2"/>
    <property type="match status" value="1"/>
</dbReference>
<name>A0ABM8AAQ0_9DEIO</name>
<evidence type="ECO:0000256" key="1">
    <source>
        <dbReference type="ARBA" id="ARBA00023125"/>
    </source>
</evidence>
<proteinExistence type="predicted"/>